<dbReference type="InterPro" id="IPR001789">
    <property type="entry name" value="Sig_transdc_resp-reg_receiver"/>
</dbReference>
<dbReference type="SMART" id="SM00421">
    <property type="entry name" value="HTH_LUXR"/>
    <property type="match status" value="1"/>
</dbReference>
<sequence length="216" mass="23748">MNMANGNKPRVLLADDHRIFTEALKVLLADEFELAGVVEDGRAMVRAARELRPDVIVADISMPLLNGIDALAELKEHDPQVRVVFLTMHRNIAYARRALELGAAGFVLKHSASTELVMAVHAALQGRTFVTPDLAADLMRTGKPGSQRTADPDLLTARQREVLQLLAEGKSAKEIAAVMGLSARTVEDHKYRMMETLGIENSVELIHFAIKHGLIR</sequence>
<gene>
    <name evidence="6" type="ORF">EV670_0443</name>
</gene>
<evidence type="ECO:0000259" key="5">
    <source>
        <dbReference type="PROSITE" id="PS50110"/>
    </source>
</evidence>
<dbReference type="InterPro" id="IPR039420">
    <property type="entry name" value="WalR-like"/>
</dbReference>
<feature type="modified residue" description="4-aspartylphosphate" evidence="3">
    <location>
        <position position="59"/>
    </location>
</feature>
<name>A0A4Q7W026_9BURK</name>
<dbReference type="Proteomes" id="UP000293671">
    <property type="component" value="Unassembled WGS sequence"/>
</dbReference>
<evidence type="ECO:0000313" key="7">
    <source>
        <dbReference type="Proteomes" id="UP000293671"/>
    </source>
</evidence>
<dbReference type="Pfam" id="PF00072">
    <property type="entry name" value="Response_reg"/>
    <property type="match status" value="1"/>
</dbReference>
<dbReference type="InterPro" id="IPR000792">
    <property type="entry name" value="Tscrpt_reg_LuxR_C"/>
</dbReference>
<dbReference type="GO" id="GO:0003677">
    <property type="term" value="F:DNA binding"/>
    <property type="evidence" value="ECO:0007669"/>
    <property type="project" value="UniProtKB-KW"/>
</dbReference>
<dbReference type="InterPro" id="IPR011006">
    <property type="entry name" value="CheY-like_superfamily"/>
</dbReference>
<dbReference type="SMART" id="SM00448">
    <property type="entry name" value="REC"/>
    <property type="match status" value="1"/>
</dbReference>
<dbReference type="Pfam" id="PF00196">
    <property type="entry name" value="GerE"/>
    <property type="match status" value="1"/>
</dbReference>
<protein>
    <submittedName>
        <fullName evidence="6">LuxR family two component transcriptional regulator</fullName>
    </submittedName>
</protein>
<evidence type="ECO:0000259" key="4">
    <source>
        <dbReference type="PROSITE" id="PS50043"/>
    </source>
</evidence>
<keyword evidence="2" id="KW-0238">DNA-binding</keyword>
<dbReference type="GO" id="GO:0006355">
    <property type="term" value="P:regulation of DNA-templated transcription"/>
    <property type="evidence" value="ECO:0007669"/>
    <property type="project" value="InterPro"/>
</dbReference>
<dbReference type="AlphaFoldDB" id="A0A4Q7W026"/>
<dbReference type="CDD" id="cd17535">
    <property type="entry name" value="REC_NarL-like"/>
    <property type="match status" value="1"/>
</dbReference>
<keyword evidence="7" id="KW-1185">Reference proteome</keyword>
<accession>A0A4Q7W026</accession>
<dbReference type="PROSITE" id="PS50110">
    <property type="entry name" value="RESPONSE_REGULATORY"/>
    <property type="match status" value="1"/>
</dbReference>
<evidence type="ECO:0000313" key="6">
    <source>
        <dbReference type="EMBL" id="RZU02420.1"/>
    </source>
</evidence>
<dbReference type="PROSITE" id="PS50043">
    <property type="entry name" value="HTH_LUXR_2"/>
    <property type="match status" value="1"/>
</dbReference>
<dbReference type="PRINTS" id="PR00038">
    <property type="entry name" value="HTHLUXR"/>
</dbReference>
<dbReference type="PANTHER" id="PTHR43214">
    <property type="entry name" value="TWO-COMPONENT RESPONSE REGULATOR"/>
    <property type="match status" value="1"/>
</dbReference>
<comment type="caution">
    <text evidence="6">The sequence shown here is derived from an EMBL/GenBank/DDBJ whole genome shotgun (WGS) entry which is preliminary data.</text>
</comment>
<dbReference type="InterPro" id="IPR058245">
    <property type="entry name" value="NreC/VraR/RcsB-like_REC"/>
</dbReference>
<proteinExistence type="predicted"/>
<organism evidence="6 7">
    <name type="scientific">Rivibacter subsaxonicus</name>
    <dbReference type="NCBI Taxonomy" id="457575"/>
    <lineage>
        <taxon>Bacteria</taxon>
        <taxon>Pseudomonadati</taxon>
        <taxon>Pseudomonadota</taxon>
        <taxon>Betaproteobacteria</taxon>
        <taxon>Burkholderiales</taxon>
        <taxon>Rivibacter</taxon>
    </lineage>
</organism>
<dbReference type="SUPFAM" id="SSF46894">
    <property type="entry name" value="C-terminal effector domain of the bipartite response regulators"/>
    <property type="match status" value="1"/>
</dbReference>
<evidence type="ECO:0000256" key="3">
    <source>
        <dbReference type="PROSITE-ProRule" id="PRU00169"/>
    </source>
</evidence>
<feature type="domain" description="HTH luxR-type" evidence="4">
    <location>
        <begin position="148"/>
        <end position="213"/>
    </location>
</feature>
<dbReference type="GO" id="GO:0000160">
    <property type="term" value="P:phosphorelay signal transduction system"/>
    <property type="evidence" value="ECO:0007669"/>
    <property type="project" value="InterPro"/>
</dbReference>
<evidence type="ECO:0000256" key="1">
    <source>
        <dbReference type="ARBA" id="ARBA00022553"/>
    </source>
</evidence>
<keyword evidence="1 3" id="KW-0597">Phosphoprotein</keyword>
<reference evidence="6 7" key="1">
    <citation type="submission" date="2019-02" db="EMBL/GenBank/DDBJ databases">
        <title>Genomic Encyclopedia of Type Strains, Phase IV (KMG-IV): sequencing the most valuable type-strain genomes for metagenomic binning, comparative biology and taxonomic classification.</title>
        <authorList>
            <person name="Goeker M."/>
        </authorList>
    </citation>
    <scope>NUCLEOTIDE SEQUENCE [LARGE SCALE GENOMIC DNA]</scope>
    <source>
        <strain evidence="6 7">DSM 19570</strain>
    </source>
</reference>
<dbReference type="SUPFAM" id="SSF52172">
    <property type="entry name" value="CheY-like"/>
    <property type="match status" value="1"/>
</dbReference>
<evidence type="ECO:0000256" key="2">
    <source>
        <dbReference type="ARBA" id="ARBA00023125"/>
    </source>
</evidence>
<feature type="domain" description="Response regulatory" evidence="5">
    <location>
        <begin position="10"/>
        <end position="124"/>
    </location>
</feature>
<dbReference type="PANTHER" id="PTHR43214:SF43">
    <property type="entry name" value="TWO-COMPONENT RESPONSE REGULATOR"/>
    <property type="match status" value="1"/>
</dbReference>
<dbReference type="InterPro" id="IPR016032">
    <property type="entry name" value="Sig_transdc_resp-reg_C-effctor"/>
</dbReference>
<dbReference type="Gene3D" id="3.40.50.2300">
    <property type="match status" value="1"/>
</dbReference>
<dbReference type="CDD" id="cd06170">
    <property type="entry name" value="LuxR_C_like"/>
    <property type="match status" value="1"/>
</dbReference>
<dbReference type="EMBL" id="SHKP01000004">
    <property type="protein sequence ID" value="RZU02420.1"/>
    <property type="molecule type" value="Genomic_DNA"/>
</dbReference>